<dbReference type="InterPro" id="IPR003439">
    <property type="entry name" value="ABC_transporter-like_ATP-bd"/>
</dbReference>
<proteinExistence type="predicted"/>
<comment type="subcellular location">
    <subcellularLocation>
        <location evidence="1">Cell membrane</location>
        <topology evidence="1">Multi-pass membrane protein</topology>
    </subcellularLocation>
</comment>
<dbReference type="GO" id="GO:0005886">
    <property type="term" value="C:plasma membrane"/>
    <property type="evidence" value="ECO:0007669"/>
    <property type="project" value="UniProtKB-SubCell"/>
</dbReference>
<sequence length="570" mass="64115">MKEWITPYIIHYKGRIGLNVLFAVLGIASGAMLLFVSGYLISKTSLQPENIMLVYVPIVAVRAFSISQAVFPYLEKLVGHNVVLRILSQYRDKLYDIIEPQALALSSRYQTGDILGVVADDIEKLQDLYIRTVFPAITSIIVYTIIVVVFGVFDLAFMLLALALLGIIVFLVPLFSYFILKRHHVRIKQKRETLYQHMTDALFGQLDWLLSGRTEQLFSHMHKDNVDLIDRQDRVHRWHHVRDVVLRFVSGIIIIATMMWVDSQVNDGTMSATVIAAFVLMMFSVTDALLPASDAAEEVPAYMDSVRRMSKLQDVELNEQDASGEERMSDHPVIHLDQVRYRYHSDDTDVLQGVNATIEPGQKIALLGKSGSGKSTLLKLLAGVMRPDSGRVLLDQAEMRSSYLSKAVSVLNQQPHLFNTTIAGNIRIARPDATDEEIIDVLHRAQLMDMIETLPHGIHTQMEEMGERFSGGEKHRIAFARILMQDAPIMLLDEPTTGLDPLTEHKLLSTMLEAASDKTVVLVTHHLAGAEMMDNILFLEQGQIKLSGSHDALLESSNYYRALYAMDRGM</sequence>
<evidence type="ECO:0000256" key="1">
    <source>
        <dbReference type="ARBA" id="ARBA00004651"/>
    </source>
</evidence>
<evidence type="ECO:0000256" key="2">
    <source>
        <dbReference type="ARBA" id="ARBA00022448"/>
    </source>
</evidence>
<dbReference type="FunFam" id="3.40.50.300:FF:000299">
    <property type="entry name" value="ABC transporter ATP-binding protein/permease"/>
    <property type="match status" value="1"/>
</dbReference>
<keyword evidence="7" id="KW-0067">ATP-binding</keyword>
<comment type="caution">
    <text evidence="13">The sequence shown here is derived from an EMBL/GenBank/DDBJ whole genome shotgun (WGS) entry which is preliminary data.</text>
</comment>
<accession>A0A549YF93</accession>
<dbReference type="InterPro" id="IPR014223">
    <property type="entry name" value="ABC_CydC/D"/>
</dbReference>
<gene>
    <name evidence="13" type="primary">cydC</name>
    <name evidence="13" type="ORF">FH966_01685</name>
</gene>
<dbReference type="Gene3D" id="1.20.1560.10">
    <property type="entry name" value="ABC transporter type 1, transmembrane domain"/>
    <property type="match status" value="1"/>
</dbReference>
<dbReference type="SUPFAM" id="SSF52540">
    <property type="entry name" value="P-loop containing nucleoside triphosphate hydrolases"/>
    <property type="match status" value="1"/>
</dbReference>
<keyword evidence="9 10" id="KW-0472">Membrane</keyword>
<evidence type="ECO:0000256" key="9">
    <source>
        <dbReference type="ARBA" id="ARBA00023136"/>
    </source>
</evidence>
<dbReference type="PANTHER" id="PTHR43394:SF1">
    <property type="entry name" value="ATP-BINDING CASSETTE SUB-FAMILY B MEMBER 10, MITOCHONDRIAL"/>
    <property type="match status" value="1"/>
</dbReference>
<evidence type="ECO:0000256" key="6">
    <source>
        <dbReference type="ARBA" id="ARBA00022807"/>
    </source>
</evidence>
<dbReference type="Pfam" id="PF00664">
    <property type="entry name" value="ABC_membrane"/>
    <property type="match status" value="1"/>
</dbReference>
<keyword evidence="8 10" id="KW-1133">Transmembrane helix</keyword>
<dbReference type="GO" id="GO:0045454">
    <property type="term" value="P:cell redox homeostasis"/>
    <property type="evidence" value="ECO:0007669"/>
    <property type="project" value="InterPro"/>
</dbReference>
<feature type="domain" description="ABC transmembrane type-1" evidence="12">
    <location>
        <begin position="20"/>
        <end position="301"/>
    </location>
</feature>
<keyword evidence="2" id="KW-0813">Transport</keyword>
<dbReference type="PANTHER" id="PTHR43394">
    <property type="entry name" value="ATP-DEPENDENT PERMEASE MDL1, MITOCHONDRIAL"/>
    <property type="match status" value="1"/>
</dbReference>
<feature type="transmembrane region" description="Helical" evidence="10">
    <location>
        <begin position="244"/>
        <end position="261"/>
    </location>
</feature>
<keyword evidence="14" id="KW-1185">Reference proteome</keyword>
<dbReference type="GO" id="GO:0016887">
    <property type="term" value="F:ATP hydrolysis activity"/>
    <property type="evidence" value="ECO:0007669"/>
    <property type="project" value="InterPro"/>
</dbReference>
<feature type="transmembrane region" description="Helical" evidence="10">
    <location>
        <begin position="133"/>
        <end position="153"/>
    </location>
</feature>
<dbReference type="InterPro" id="IPR039421">
    <property type="entry name" value="Type_1_exporter"/>
</dbReference>
<dbReference type="PROSITE" id="PS50893">
    <property type="entry name" value="ABC_TRANSPORTER_2"/>
    <property type="match status" value="1"/>
</dbReference>
<keyword evidence="4 10" id="KW-0812">Transmembrane</keyword>
<keyword evidence="5" id="KW-0547">Nucleotide-binding</keyword>
<feature type="transmembrane region" description="Helical" evidence="10">
    <location>
        <begin position="159"/>
        <end position="180"/>
    </location>
</feature>
<evidence type="ECO:0000256" key="4">
    <source>
        <dbReference type="ARBA" id="ARBA00022692"/>
    </source>
</evidence>
<dbReference type="GO" id="GO:0034775">
    <property type="term" value="P:glutathione transmembrane transport"/>
    <property type="evidence" value="ECO:0007669"/>
    <property type="project" value="InterPro"/>
</dbReference>
<dbReference type="EMBL" id="VJMZ01000001">
    <property type="protein sequence ID" value="TRM10535.1"/>
    <property type="molecule type" value="Genomic_DNA"/>
</dbReference>
<keyword evidence="6" id="KW-0378">Hydrolase</keyword>
<dbReference type="Gene3D" id="3.40.50.300">
    <property type="entry name" value="P-loop containing nucleotide triphosphate hydrolases"/>
    <property type="match status" value="1"/>
</dbReference>
<feature type="transmembrane region" description="Helical" evidence="10">
    <location>
        <begin position="273"/>
        <end position="290"/>
    </location>
</feature>
<dbReference type="AlphaFoldDB" id="A0A549YF93"/>
<dbReference type="InterPro" id="IPR011527">
    <property type="entry name" value="ABC1_TM_dom"/>
</dbReference>
<evidence type="ECO:0000256" key="8">
    <source>
        <dbReference type="ARBA" id="ARBA00022989"/>
    </source>
</evidence>
<dbReference type="GO" id="GO:0015421">
    <property type="term" value="F:ABC-type oligopeptide transporter activity"/>
    <property type="evidence" value="ECO:0007669"/>
    <property type="project" value="TreeGrafter"/>
</dbReference>
<evidence type="ECO:0000313" key="13">
    <source>
        <dbReference type="EMBL" id="TRM10535.1"/>
    </source>
</evidence>
<evidence type="ECO:0000256" key="3">
    <source>
        <dbReference type="ARBA" id="ARBA00022475"/>
    </source>
</evidence>
<feature type="transmembrane region" description="Helical" evidence="10">
    <location>
        <begin position="20"/>
        <end position="41"/>
    </location>
</feature>
<dbReference type="GO" id="GO:0008234">
    <property type="term" value="F:cysteine-type peptidase activity"/>
    <property type="evidence" value="ECO:0007669"/>
    <property type="project" value="UniProtKB-KW"/>
</dbReference>
<feature type="transmembrane region" description="Helical" evidence="10">
    <location>
        <begin position="53"/>
        <end position="74"/>
    </location>
</feature>
<name>A0A549YF93_9BACI</name>
<dbReference type="Pfam" id="PF00005">
    <property type="entry name" value="ABC_tran"/>
    <property type="match status" value="1"/>
</dbReference>
<keyword evidence="6" id="KW-0788">Thiol protease</keyword>
<protein>
    <submittedName>
        <fullName evidence="13">Thiol reductant ABC exporter subunit CydC</fullName>
    </submittedName>
</protein>
<evidence type="ECO:0000259" key="12">
    <source>
        <dbReference type="PROSITE" id="PS50929"/>
    </source>
</evidence>
<keyword evidence="3" id="KW-1003">Cell membrane</keyword>
<dbReference type="InterPro" id="IPR036640">
    <property type="entry name" value="ABC1_TM_sf"/>
</dbReference>
<reference evidence="13 14" key="1">
    <citation type="submission" date="2019-07" db="EMBL/GenBank/DDBJ databases">
        <title>Genomic analysis of Lentibacillus sp. NKC851-2.</title>
        <authorList>
            <person name="Oh Y.J."/>
        </authorList>
    </citation>
    <scope>NUCLEOTIDE SEQUENCE [LARGE SCALE GENOMIC DNA]</scope>
    <source>
        <strain evidence="13 14">NKC851-2</strain>
    </source>
</reference>
<dbReference type="PROSITE" id="PS50929">
    <property type="entry name" value="ABC_TM1F"/>
    <property type="match status" value="1"/>
</dbReference>
<evidence type="ECO:0000259" key="11">
    <source>
        <dbReference type="PROSITE" id="PS50893"/>
    </source>
</evidence>
<dbReference type="SMART" id="SM00382">
    <property type="entry name" value="AAA"/>
    <property type="match status" value="1"/>
</dbReference>
<organism evidence="13 14">
    <name type="scientific">Lentibacillus cibarius</name>
    <dbReference type="NCBI Taxonomy" id="2583219"/>
    <lineage>
        <taxon>Bacteria</taxon>
        <taxon>Bacillati</taxon>
        <taxon>Bacillota</taxon>
        <taxon>Bacilli</taxon>
        <taxon>Bacillales</taxon>
        <taxon>Bacillaceae</taxon>
        <taxon>Lentibacillus</taxon>
    </lineage>
</organism>
<dbReference type="SUPFAM" id="SSF90123">
    <property type="entry name" value="ABC transporter transmembrane region"/>
    <property type="match status" value="1"/>
</dbReference>
<dbReference type="InterPro" id="IPR027417">
    <property type="entry name" value="P-loop_NTPase"/>
</dbReference>
<evidence type="ECO:0000256" key="5">
    <source>
        <dbReference type="ARBA" id="ARBA00022741"/>
    </source>
</evidence>
<feature type="domain" description="ABC transporter" evidence="11">
    <location>
        <begin position="334"/>
        <end position="566"/>
    </location>
</feature>
<keyword evidence="6" id="KW-0645">Protease</keyword>
<dbReference type="NCBIfam" id="TIGR02868">
    <property type="entry name" value="CydC"/>
    <property type="match status" value="1"/>
</dbReference>
<dbReference type="InterPro" id="IPR003593">
    <property type="entry name" value="AAA+_ATPase"/>
</dbReference>
<dbReference type="RefSeq" id="WP_142789828.1">
    <property type="nucleotide sequence ID" value="NZ_VJMZ01000001.1"/>
</dbReference>
<dbReference type="Proteomes" id="UP000319280">
    <property type="component" value="Unassembled WGS sequence"/>
</dbReference>
<evidence type="ECO:0000256" key="7">
    <source>
        <dbReference type="ARBA" id="ARBA00022840"/>
    </source>
</evidence>
<dbReference type="GO" id="GO:0005524">
    <property type="term" value="F:ATP binding"/>
    <property type="evidence" value="ECO:0007669"/>
    <property type="project" value="UniProtKB-KW"/>
</dbReference>
<evidence type="ECO:0000313" key="14">
    <source>
        <dbReference type="Proteomes" id="UP000319280"/>
    </source>
</evidence>
<evidence type="ECO:0000256" key="10">
    <source>
        <dbReference type="SAM" id="Phobius"/>
    </source>
</evidence>